<gene>
    <name evidence="1" type="ORF">MNBD_GAMMA15-841</name>
</gene>
<proteinExistence type="predicted"/>
<dbReference type="InterPro" id="IPR036748">
    <property type="entry name" value="MTH938-like_sf"/>
</dbReference>
<dbReference type="Gene3D" id="3.40.1230.10">
    <property type="entry name" value="MTH938-like"/>
    <property type="match status" value="1"/>
</dbReference>
<dbReference type="InterPro" id="IPR007523">
    <property type="entry name" value="NDUFAF3/AAMDC"/>
</dbReference>
<sequence length="48" mass="4901">MCFPSPALTAPLLEAGIGVEVMDTAAACRTFNVLLSEGRPVVAALLLA</sequence>
<accession>A0A3B0YHJ7</accession>
<organism evidence="1">
    <name type="scientific">hydrothermal vent metagenome</name>
    <dbReference type="NCBI Taxonomy" id="652676"/>
    <lineage>
        <taxon>unclassified sequences</taxon>
        <taxon>metagenomes</taxon>
        <taxon>ecological metagenomes</taxon>
    </lineage>
</organism>
<dbReference type="Pfam" id="PF04430">
    <property type="entry name" value="DUF498"/>
    <property type="match status" value="1"/>
</dbReference>
<dbReference type="PANTHER" id="PTHR21192">
    <property type="entry name" value="NUCLEAR PROTEIN E3-3"/>
    <property type="match status" value="1"/>
</dbReference>
<name>A0A3B0YHJ7_9ZZZZ</name>
<dbReference type="AlphaFoldDB" id="A0A3B0YHJ7"/>
<protein>
    <submittedName>
        <fullName evidence="1">Uncharacterized protein</fullName>
    </submittedName>
</protein>
<dbReference type="PANTHER" id="PTHR21192:SF2">
    <property type="entry name" value="NADH DEHYDROGENASE [UBIQUINONE] 1 ALPHA SUBCOMPLEX ASSEMBLY FACTOR 3"/>
    <property type="match status" value="1"/>
</dbReference>
<dbReference type="EMBL" id="UOFN01000039">
    <property type="protein sequence ID" value="VAW74722.1"/>
    <property type="molecule type" value="Genomic_DNA"/>
</dbReference>
<reference evidence="1" key="1">
    <citation type="submission" date="2018-06" db="EMBL/GenBank/DDBJ databases">
        <authorList>
            <person name="Zhirakovskaya E."/>
        </authorList>
    </citation>
    <scope>NUCLEOTIDE SEQUENCE</scope>
</reference>
<evidence type="ECO:0000313" key="1">
    <source>
        <dbReference type="EMBL" id="VAW74722.1"/>
    </source>
</evidence>
<dbReference type="SUPFAM" id="SSF64076">
    <property type="entry name" value="MTH938-like"/>
    <property type="match status" value="1"/>
</dbReference>